<dbReference type="KEGG" id="gji:H1R19_20640"/>
<evidence type="ECO:0000256" key="2">
    <source>
        <dbReference type="ARBA" id="ARBA00022898"/>
    </source>
</evidence>
<evidence type="ECO:0000313" key="5">
    <source>
        <dbReference type="Proteomes" id="UP000515663"/>
    </source>
</evidence>
<dbReference type="CDD" id="cd00610">
    <property type="entry name" value="OAT_like"/>
    <property type="match status" value="1"/>
</dbReference>
<dbReference type="SUPFAM" id="SSF53383">
    <property type="entry name" value="PLP-dependent transferases"/>
    <property type="match status" value="1"/>
</dbReference>
<keyword evidence="5" id="KW-1185">Reference proteome</keyword>
<dbReference type="GO" id="GO:0008483">
    <property type="term" value="F:transaminase activity"/>
    <property type="evidence" value="ECO:0007669"/>
    <property type="project" value="UniProtKB-KW"/>
</dbReference>
<dbReference type="InterPro" id="IPR049704">
    <property type="entry name" value="Aminotrans_3_PPA_site"/>
</dbReference>
<dbReference type="InterPro" id="IPR005814">
    <property type="entry name" value="Aminotrans_3"/>
</dbReference>
<comment type="similarity">
    <text evidence="1 3">Belongs to the class-III pyridoxal-phosphate-dependent aminotransferase family.</text>
</comment>
<sequence length="431" mass="45867">MSEPHIMTLQERRARALGPAYRLFYREPVHVVRGSGTRLFDIDGVEYLDAYNNVPAVGHCHPRVVEAQYRQAATLNTHTRYLGTDLVDYAERLLATFPAPLANVMFTCTGSEAIDLALRVARHRRPGTGVVVTENAYHGTTAAAAAISPSLGGFAPLGTDVRVVPAPHRFPADEVDTAFPAAVRAAIDDLGRHGHGVAAFVADSIFASDGVIPGPTGFLRGAAEAVRAAGGVYIADEVQPGFGRLGTGMWGFARHGVEPDMVVLGKPMGNGMPIAATVVRPELLAAFGSEIRYFNTFGGNPVAIAAADAVLDVIDDENLIANAERVGAHLRTELRRLTADCPFIGEVRGAGLFLGLDVLDEHGRPDAAATDLVINTFRDERVLVGSAGLGSTAVKVRPPLPFSMDDADRLLEVTERVLTVLVRDQGKDAAR</sequence>
<dbReference type="InterPro" id="IPR015424">
    <property type="entry name" value="PyrdxlP-dep_Trfase"/>
</dbReference>
<organism evidence="4 5">
    <name type="scientific">Gordonia jinghuaiqii</name>
    <dbReference type="NCBI Taxonomy" id="2758710"/>
    <lineage>
        <taxon>Bacteria</taxon>
        <taxon>Bacillati</taxon>
        <taxon>Actinomycetota</taxon>
        <taxon>Actinomycetes</taxon>
        <taxon>Mycobacteriales</taxon>
        <taxon>Gordoniaceae</taxon>
        <taxon>Gordonia</taxon>
    </lineage>
</organism>
<accession>A0A7D7QHF7</accession>
<proteinExistence type="inferred from homology"/>
<dbReference type="InterPro" id="IPR015422">
    <property type="entry name" value="PyrdxlP-dep_Trfase_small"/>
</dbReference>
<evidence type="ECO:0000256" key="1">
    <source>
        <dbReference type="ARBA" id="ARBA00008954"/>
    </source>
</evidence>
<reference evidence="5" key="1">
    <citation type="submission" date="2020-07" db="EMBL/GenBank/DDBJ databases">
        <title>novel species isolated from the respiratory tract of Marmot.</title>
        <authorList>
            <person name="Zhang G."/>
        </authorList>
    </citation>
    <scope>NUCLEOTIDE SEQUENCE [LARGE SCALE GENOMIC DNA]</scope>
    <source>
        <strain evidence="5">686</strain>
    </source>
</reference>
<evidence type="ECO:0000256" key="3">
    <source>
        <dbReference type="RuleBase" id="RU003560"/>
    </source>
</evidence>
<dbReference type="PROSITE" id="PS00600">
    <property type="entry name" value="AA_TRANSFER_CLASS_3"/>
    <property type="match status" value="1"/>
</dbReference>
<dbReference type="EMBL" id="CP059491">
    <property type="protein sequence ID" value="QMT01224.1"/>
    <property type="molecule type" value="Genomic_DNA"/>
</dbReference>
<keyword evidence="4" id="KW-0032">Aminotransferase</keyword>
<dbReference type="PANTHER" id="PTHR45688">
    <property type="match status" value="1"/>
</dbReference>
<dbReference type="PANTHER" id="PTHR45688:SF13">
    <property type="entry name" value="ALANINE--GLYOXYLATE AMINOTRANSFERASE 2-LIKE"/>
    <property type="match status" value="1"/>
</dbReference>
<dbReference type="Proteomes" id="UP000515663">
    <property type="component" value="Chromosome"/>
</dbReference>
<gene>
    <name evidence="4" type="ORF">H1R19_20640</name>
</gene>
<evidence type="ECO:0000313" key="4">
    <source>
        <dbReference type="EMBL" id="QMT01224.1"/>
    </source>
</evidence>
<dbReference type="InterPro" id="IPR015421">
    <property type="entry name" value="PyrdxlP-dep_Trfase_major"/>
</dbReference>
<protein>
    <submittedName>
        <fullName evidence="4">Aspartate aminotransferase family protein</fullName>
    </submittedName>
</protein>
<keyword evidence="2 3" id="KW-0663">Pyridoxal phosphate</keyword>
<dbReference type="GO" id="GO:0030170">
    <property type="term" value="F:pyridoxal phosphate binding"/>
    <property type="evidence" value="ECO:0007669"/>
    <property type="project" value="InterPro"/>
</dbReference>
<name>A0A7D7QHF7_9ACTN</name>
<dbReference type="PIRSF" id="PIRSF000521">
    <property type="entry name" value="Transaminase_4ab_Lys_Orn"/>
    <property type="match status" value="1"/>
</dbReference>
<dbReference type="AlphaFoldDB" id="A0A7D7QHF7"/>
<dbReference type="RefSeq" id="WP_219850034.1">
    <property type="nucleotide sequence ID" value="NZ_CP059491.1"/>
</dbReference>
<keyword evidence="4" id="KW-0808">Transferase</keyword>
<dbReference type="Gene3D" id="3.90.1150.10">
    <property type="entry name" value="Aspartate Aminotransferase, domain 1"/>
    <property type="match status" value="1"/>
</dbReference>
<dbReference type="Pfam" id="PF00202">
    <property type="entry name" value="Aminotran_3"/>
    <property type="match status" value="1"/>
</dbReference>
<dbReference type="Gene3D" id="3.40.640.10">
    <property type="entry name" value="Type I PLP-dependent aspartate aminotransferase-like (Major domain)"/>
    <property type="match status" value="1"/>
</dbReference>